<name>A0A074MMT5_9SPHN</name>
<dbReference type="KEGG" id="elq:Ga0102493_111992"/>
<dbReference type="PIRSF" id="PIRSF037238">
    <property type="entry name" value="Carboxypeptidase_G2"/>
    <property type="match status" value="1"/>
</dbReference>
<dbReference type="PATRIC" id="fig|39960.10.peg.1079"/>
<evidence type="ECO:0000256" key="1">
    <source>
        <dbReference type="ARBA" id="ARBA00022723"/>
    </source>
</evidence>
<dbReference type="Pfam" id="PF01546">
    <property type="entry name" value="Peptidase_M20"/>
    <property type="match status" value="1"/>
</dbReference>
<organism evidence="5 6">
    <name type="scientific">Erythrobacter litoralis</name>
    <dbReference type="NCBI Taxonomy" id="39960"/>
    <lineage>
        <taxon>Bacteria</taxon>
        <taxon>Pseudomonadati</taxon>
        <taxon>Pseudomonadota</taxon>
        <taxon>Alphaproteobacteria</taxon>
        <taxon>Sphingomonadales</taxon>
        <taxon>Erythrobacteraceae</taxon>
        <taxon>Erythrobacter/Porphyrobacter group</taxon>
        <taxon>Erythrobacter</taxon>
    </lineage>
</organism>
<dbReference type="GO" id="GO:0016787">
    <property type="term" value="F:hydrolase activity"/>
    <property type="evidence" value="ECO:0007669"/>
    <property type="project" value="UniProtKB-KW"/>
</dbReference>
<gene>
    <name evidence="5" type="ORF">EH32_12920</name>
</gene>
<protein>
    <recommendedName>
        <fullName evidence="4">Peptidase M20 dimerisation domain-containing protein</fullName>
    </recommendedName>
</protein>
<sequence length="407" mass="42732">MDMRTSPAIDAAAMLEQVEAWSAINTGTGNLEGLAKQADALAQAFRALPGTVELVEPAPVTAIAGDGSEYEKANGKHLVVRVRPGANRRIVLTGHMDTVFPPDHPFQEQRWLDDQTLNGPGVADMKGGIAVMLHALLAFERTASASSLGYDVLINSDEETGSLASAALIAELAQGKLAALTYEPAALPDGTLAHERGGTGNYSITIRGKSAHAGRNPEDGRNAIVAAADLIVRLKAMERADITVNPAKLEGGGPNNVVPDHALLRFNIRPRSTEAMESFDAALDDVLAEIGSAHEVTVHRHGGVTRPPKPVDARAQALFDLVRECGAELGQDIRWKSTGGVCDGNNIAACGVPVVDTMGVRGGSIHSSDEFLIVPSLAERAALSARVIERLAEGALAEHGAREGETN</sequence>
<dbReference type="Gene3D" id="3.30.70.360">
    <property type="match status" value="1"/>
</dbReference>
<evidence type="ECO:0000313" key="5">
    <source>
        <dbReference type="EMBL" id="KEO93123.1"/>
    </source>
</evidence>
<proteinExistence type="predicted"/>
<dbReference type="Pfam" id="PF07687">
    <property type="entry name" value="M20_dimer"/>
    <property type="match status" value="1"/>
</dbReference>
<feature type="domain" description="Peptidase M20 dimerisation" evidence="4">
    <location>
        <begin position="196"/>
        <end position="291"/>
    </location>
</feature>
<feature type="active site" evidence="3">
    <location>
        <position position="97"/>
    </location>
</feature>
<evidence type="ECO:0000256" key="3">
    <source>
        <dbReference type="PIRSR" id="PIRSR037238-1"/>
    </source>
</evidence>
<dbReference type="SUPFAM" id="SSF55031">
    <property type="entry name" value="Bacterial exopeptidase dimerisation domain"/>
    <property type="match status" value="1"/>
</dbReference>
<comment type="caution">
    <text evidence="5">The sequence shown here is derived from an EMBL/GenBank/DDBJ whole genome shotgun (WGS) entry which is preliminary data.</text>
</comment>
<dbReference type="InterPro" id="IPR011650">
    <property type="entry name" value="Peptidase_M20_dimer"/>
</dbReference>
<dbReference type="InterPro" id="IPR002933">
    <property type="entry name" value="Peptidase_M20"/>
</dbReference>
<keyword evidence="1" id="KW-0479">Metal-binding</keyword>
<keyword evidence="2" id="KW-0378">Hydrolase</keyword>
<evidence type="ECO:0000259" key="4">
    <source>
        <dbReference type="Pfam" id="PF07687"/>
    </source>
</evidence>
<dbReference type="PANTHER" id="PTHR43808:SF9">
    <property type="entry name" value="BLL0789 PROTEIN"/>
    <property type="match status" value="1"/>
</dbReference>
<dbReference type="EMBL" id="JMIX01000007">
    <property type="protein sequence ID" value="KEO93123.1"/>
    <property type="molecule type" value="Genomic_DNA"/>
</dbReference>
<dbReference type="SUPFAM" id="SSF53187">
    <property type="entry name" value="Zn-dependent exopeptidases"/>
    <property type="match status" value="1"/>
</dbReference>
<evidence type="ECO:0000256" key="2">
    <source>
        <dbReference type="ARBA" id="ARBA00022801"/>
    </source>
</evidence>
<dbReference type="PANTHER" id="PTHR43808">
    <property type="entry name" value="ACETYLORNITHINE DEACETYLASE"/>
    <property type="match status" value="1"/>
</dbReference>
<accession>A0A074MMT5</accession>
<dbReference type="GO" id="GO:0046872">
    <property type="term" value="F:metal ion binding"/>
    <property type="evidence" value="ECO:0007669"/>
    <property type="project" value="UniProtKB-KW"/>
</dbReference>
<dbReference type="InterPro" id="IPR050072">
    <property type="entry name" value="Peptidase_M20A"/>
</dbReference>
<dbReference type="Proteomes" id="UP000027866">
    <property type="component" value="Unassembled WGS sequence"/>
</dbReference>
<keyword evidence="6" id="KW-1185">Reference proteome</keyword>
<dbReference type="Gene3D" id="3.40.630.10">
    <property type="entry name" value="Zn peptidases"/>
    <property type="match status" value="1"/>
</dbReference>
<reference evidence="5 6" key="1">
    <citation type="submission" date="2014-04" db="EMBL/GenBank/DDBJ databases">
        <title>A comprehensive comparison of genomes of Erythrobacter spp. Strains.</title>
        <authorList>
            <person name="Zheng Q."/>
        </authorList>
    </citation>
    <scope>NUCLEOTIDE SEQUENCE [LARGE SCALE GENOMIC DNA]</scope>
    <source>
        <strain evidence="5 6">DSM 8509</strain>
    </source>
</reference>
<feature type="active site" description="Proton acceptor" evidence="3">
    <location>
        <position position="158"/>
    </location>
</feature>
<dbReference type="AlphaFoldDB" id="A0A074MMT5"/>
<dbReference type="InterPro" id="IPR036264">
    <property type="entry name" value="Bact_exopeptidase_dim_dom"/>
</dbReference>
<dbReference type="CDD" id="cd03885">
    <property type="entry name" value="M20_CPDG2"/>
    <property type="match status" value="1"/>
</dbReference>
<dbReference type="InterPro" id="IPR017150">
    <property type="entry name" value="Pept_M20_glutamate_carboxypep"/>
</dbReference>
<dbReference type="NCBIfam" id="NF005602">
    <property type="entry name" value="PRK07338.1"/>
    <property type="match status" value="1"/>
</dbReference>
<evidence type="ECO:0000313" key="6">
    <source>
        <dbReference type="Proteomes" id="UP000027866"/>
    </source>
</evidence>